<dbReference type="EMBL" id="JAVREH010000015">
    <property type="protein sequence ID" value="MDT0262235.1"/>
    <property type="molecule type" value="Genomic_DNA"/>
</dbReference>
<keyword evidence="5" id="KW-1185">Reference proteome</keyword>
<sequence length="220" mass="22650">MTEGYQPPTAPGSASGIRADQDTTTLPKVSTPTQGAGQRSDGWSATTPSSGRGASADDGSQPGRYAANATTTATPVSSRTAAGDSESSAGSSSRASSGRGARQPRRARLTLSHLNVYSVFKFSCVLAIVLFFVWLIMIGVLYSVLDFAGVFGKINDTVHTISGDAKTGDVVTPSLVFGGAFLIGAVNIVLFVAMSTIGSMIYNLCADLVGGVEVTLSERE</sequence>
<dbReference type="InterPro" id="IPR021949">
    <property type="entry name" value="DUF3566_TM"/>
</dbReference>
<feature type="compositionally biased region" description="Polar residues" evidence="1">
    <location>
        <begin position="68"/>
        <end position="80"/>
    </location>
</feature>
<keyword evidence="2" id="KW-0812">Transmembrane</keyword>
<feature type="compositionally biased region" description="Low complexity" evidence="1">
    <location>
        <begin position="49"/>
        <end position="60"/>
    </location>
</feature>
<accession>A0ABU2JB79</accession>
<evidence type="ECO:0000256" key="1">
    <source>
        <dbReference type="SAM" id="MobiDB-lite"/>
    </source>
</evidence>
<name>A0ABU2JB79_9ACTN</name>
<feature type="transmembrane region" description="Helical" evidence="2">
    <location>
        <begin position="175"/>
        <end position="194"/>
    </location>
</feature>
<keyword evidence="2" id="KW-1133">Transmembrane helix</keyword>
<dbReference type="RefSeq" id="WP_311423385.1">
    <property type="nucleotide sequence ID" value="NZ_JAVREH010000015.1"/>
</dbReference>
<feature type="compositionally biased region" description="Polar residues" evidence="1">
    <location>
        <begin position="22"/>
        <end position="48"/>
    </location>
</feature>
<evidence type="ECO:0000256" key="2">
    <source>
        <dbReference type="SAM" id="Phobius"/>
    </source>
</evidence>
<reference evidence="5" key="1">
    <citation type="submission" date="2023-07" db="EMBL/GenBank/DDBJ databases">
        <title>30 novel species of actinomycetes from the DSMZ collection.</title>
        <authorList>
            <person name="Nouioui I."/>
        </authorList>
    </citation>
    <scope>NUCLEOTIDE SEQUENCE [LARGE SCALE GENOMIC DNA]</scope>
    <source>
        <strain evidence="5">DSM 44399</strain>
    </source>
</reference>
<dbReference type="Pfam" id="PF12089">
    <property type="entry name" value="DUF3566"/>
    <property type="match status" value="1"/>
</dbReference>
<organism evidence="4 5">
    <name type="scientific">Jatrophihabitans lederbergiae</name>
    <dbReference type="NCBI Taxonomy" id="3075547"/>
    <lineage>
        <taxon>Bacteria</taxon>
        <taxon>Bacillati</taxon>
        <taxon>Actinomycetota</taxon>
        <taxon>Actinomycetes</taxon>
        <taxon>Jatrophihabitantales</taxon>
        <taxon>Jatrophihabitantaceae</taxon>
        <taxon>Jatrophihabitans</taxon>
    </lineage>
</organism>
<evidence type="ECO:0000313" key="5">
    <source>
        <dbReference type="Proteomes" id="UP001183176"/>
    </source>
</evidence>
<evidence type="ECO:0000259" key="3">
    <source>
        <dbReference type="Pfam" id="PF12089"/>
    </source>
</evidence>
<proteinExistence type="predicted"/>
<evidence type="ECO:0000313" key="4">
    <source>
        <dbReference type="EMBL" id="MDT0262235.1"/>
    </source>
</evidence>
<protein>
    <submittedName>
        <fullName evidence="4">DUF3566 domain-containing protein</fullName>
    </submittedName>
</protein>
<gene>
    <name evidence="4" type="ORF">RM423_12625</name>
</gene>
<feature type="region of interest" description="Disordered" evidence="1">
    <location>
        <begin position="1"/>
        <end position="104"/>
    </location>
</feature>
<dbReference type="Proteomes" id="UP001183176">
    <property type="component" value="Unassembled WGS sequence"/>
</dbReference>
<keyword evidence="2" id="KW-0472">Membrane</keyword>
<feature type="compositionally biased region" description="Low complexity" evidence="1">
    <location>
        <begin position="81"/>
        <end position="101"/>
    </location>
</feature>
<feature type="domain" description="DUF3566" evidence="3">
    <location>
        <begin position="104"/>
        <end position="218"/>
    </location>
</feature>
<comment type="caution">
    <text evidence="4">The sequence shown here is derived from an EMBL/GenBank/DDBJ whole genome shotgun (WGS) entry which is preliminary data.</text>
</comment>
<feature type="transmembrane region" description="Helical" evidence="2">
    <location>
        <begin position="114"/>
        <end position="142"/>
    </location>
</feature>